<organism evidence="2 3">
    <name type="scientific">Helicostylum pulchrum</name>
    <dbReference type="NCBI Taxonomy" id="562976"/>
    <lineage>
        <taxon>Eukaryota</taxon>
        <taxon>Fungi</taxon>
        <taxon>Fungi incertae sedis</taxon>
        <taxon>Mucoromycota</taxon>
        <taxon>Mucoromycotina</taxon>
        <taxon>Mucoromycetes</taxon>
        <taxon>Mucorales</taxon>
        <taxon>Mucorineae</taxon>
        <taxon>Mucoraceae</taxon>
        <taxon>Helicostylum</taxon>
    </lineage>
</organism>
<evidence type="ECO:0000313" key="2">
    <source>
        <dbReference type="EMBL" id="GAA5804170.1"/>
    </source>
</evidence>
<name>A0ABP9YC37_9FUNG</name>
<dbReference type="SMART" id="SM00225">
    <property type="entry name" value="BTB"/>
    <property type="match status" value="1"/>
</dbReference>
<dbReference type="InterPro" id="IPR011333">
    <property type="entry name" value="SKP1/BTB/POZ_sf"/>
</dbReference>
<sequence length="201" mass="23595">MSKHKTIKLNVGGTFYETTQETLKGSGYFRNLLNEGWAEGNAVENTLFVDRDGFLFRFILLYLRTDELDIKDKYLKSLKNEADFYLLPRLSQIIERAMYQEPKKITYKLLENDELARLYGLDFYNRAQTRTPREERQNISVITPIQCVEQVYNCPRRIPVHNNKPNSCGNACEKAKGGNNYVEYEFKYKNIYLVSVESDQE</sequence>
<dbReference type="PANTHER" id="PTHR11145">
    <property type="entry name" value="BTB/POZ DOMAIN-CONTAINING ADAPTER FOR CUL3-MEDIATED RHOA DEGRADATION PROTEIN FAMILY MEMBER"/>
    <property type="match status" value="1"/>
</dbReference>
<protein>
    <recommendedName>
        <fullName evidence="1">BTB domain-containing protein</fullName>
    </recommendedName>
</protein>
<dbReference type="SUPFAM" id="SSF54695">
    <property type="entry name" value="POZ domain"/>
    <property type="match status" value="1"/>
</dbReference>
<reference evidence="2 3" key="1">
    <citation type="submission" date="2024-04" db="EMBL/GenBank/DDBJ databases">
        <title>genome sequences of Mucor flavus KT1a and Helicostylum pulchrum KT1b strains isolation_sourced from the surface of a dry-aged beef.</title>
        <authorList>
            <person name="Toyotome T."/>
            <person name="Hosono M."/>
            <person name="Torimaru M."/>
            <person name="Fukuda K."/>
            <person name="Mikami N."/>
        </authorList>
    </citation>
    <scope>NUCLEOTIDE SEQUENCE [LARGE SCALE GENOMIC DNA]</scope>
    <source>
        <strain evidence="2 3">KT1b</strain>
    </source>
</reference>
<dbReference type="InterPro" id="IPR003131">
    <property type="entry name" value="T1-type_BTB"/>
</dbReference>
<gene>
    <name evidence="2" type="ORF">HPULCUR_009656</name>
</gene>
<dbReference type="PROSITE" id="PS50097">
    <property type="entry name" value="BTB"/>
    <property type="match status" value="1"/>
</dbReference>
<accession>A0ABP9YC37</accession>
<dbReference type="Pfam" id="PF02214">
    <property type="entry name" value="BTB_2"/>
    <property type="match status" value="1"/>
</dbReference>
<evidence type="ECO:0000313" key="3">
    <source>
        <dbReference type="Proteomes" id="UP001476247"/>
    </source>
</evidence>
<dbReference type="InterPro" id="IPR000210">
    <property type="entry name" value="BTB/POZ_dom"/>
</dbReference>
<comment type="caution">
    <text evidence="2">The sequence shown here is derived from an EMBL/GenBank/DDBJ whole genome shotgun (WGS) entry which is preliminary data.</text>
</comment>
<dbReference type="InterPro" id="IPR045068">
    <property type="entry name" value="BACURD1-3"/>
</dbReference>
<keyword evidence="3" id="KW-1185">Reference proteome</keyword>
<dbReference type="PANTHER" id="PTHR11145:SF8">
    <property type="entry name" value="RE57120P"/>
    <property type="match status" value="1"/>
</dbReference>
<dbReference type="Gene3D" id="3.30.710.10">
    <property type="entry name" value="Potassium Channel Kv1.1, Chain A"/>
    <property type="match status" value="1"/>
</dbReference>
<dbReference type="CDD" id="cd18316">
    <property type="entry name" value="BTB_POZ_KCTD-like"/>
    <property type="match status" value="1"/>
</dbReference>
<evidence type="ECO:0000259" key="1">
    <source>
        <dbReference type="PROSITE" id="PS50097"/>
    </source>
</evidence>
<dbReference type="Proteomes" id="UP001476247">
    <property type="component" value="Unassembled WGS sequence"/>
</dbReference>
<dbReference type="EMBL" id="BAABUJ010000033">
    <property type="protein sequence ID" value="GAA5804170.1"/>
    <property type="molecule type" value="Genomic_DNA"/>
</dbReference>
<feature type="domain" description="BTB" evidence="1">
    <location>
        <begin position="5"/>
        <end position="72"/>
    </location>
</feature>
<proteinExistence type="predicted"/>